<dbReference type="InterPro" id="IPR002376">
    <property type="entry name" value="Formyl_transf_N"/>
</dbReference>
<dbReference type="PANTHER" id="PTHR42706">
    <property type="entry name" value="FORMYLTETRAHYDROFOLATE DEFORMYLASE"/>
    <property type="match status" value="1"/>
</dbReference>
<dbReference type="InterPro" id="IPR045865">
    <property type="entry name" value="ACT-like_dom_sf"/>
</dbReference>
<dbReference type="RefSeq" id="WP_007556535.1">
    <property type="nucleotide sequence ID" value="NC_022793.1"/>
</dbReference>
<dbReference type="GO" id="GO:0006730">
    <property type="term" value="P:one-carbon metabolic process"/>
    <property type="evidence" value="ECO:0007669"/>
    <property type="project" value="UniProtKB-KW"/>
</dbReference>
<dbReference type="SUPFAM" id="SSF55021">
    <property type="entry name" value="ACT-like"/>
    <property type="match status" value="1"/>
</dbReference>
<evidence type="ECO:0000256" key="1">
    <source>
        <dbReference type="ARBA" id="ARBA00022563"/>
    </source>
</evidence>
<evidence type="ECO:0000256" key="4">
    <source>
        <dbReference type="NCBIfam" id="TIGR00655"/>
    </source>
</evidence>
<comment type="pathway">
    <text evidence="3">Purine metabolism; IMP biosynthesis via de novo pathway; formate from 10-formyl-5,6,7,8-tetrahydrofolate: step 1/1.</text>
</comment>
<dbReference type="Proteomes" id="UP000017862">
    <property type="component" value="Chromosome"/>
</dbReference>
<evidence type="ECO:0000256" key="3">
    <source>
        <dbReference type="HAMAP-Rule" id="MF_01927"/>
    </source>
</evidence>
<dbReference type="eggNOG" id="COG0788">
    <property type="taxonomic scope" value="Bacteria"/>
</dbReference>
<dbReference type="KEGG" id="lar:lam_965"/>
<dbReference type="InterPro" id="IPR004810">
    <property type="entry name" value="PurU"/>
</dbReference>
<dbReference type="HAMAP" id="MF_01927">
    <property type="entry name" value="PurU"/>
    <property type="match status" value="1"/>
</dbReference>
<feature type="active site" evidence="3">
    <location>
        <position position="226"/>
    </location>
</feature>
<dbReference type="PANTHER" id="PTHR42706:SF1">
    <property type="entry name" value="FORMYLTETRAHYDROFOLATE DEFORMYLASE 2, MITOCHONDRIAL"/>
    <property type="match status" value="1"/>
</dbReference>
<dbReference type="NCBIfam" id="TIGR00655">
    <property type="entry name" value="PurU"/>
    <property type="match status" value="1"/>
</dbReference>
<comment type="catalytic activity">
    <reaction evidence="3">
        <text>(6R)-10-formyltetrahydrofolate + H2O = (6S)-5,6,7,8-tetrahydrofolate + formate + H(+)</text>
        <dbReference type="Rhea" id="RHEA:19833"/>
        <dbReference type="ChEBI" id="CHEBI:15377"/>
        <dbReference type="ChEBI" id="CHEBI:15378"/>
        <dbReference type="ChEBI" id="CHEBI:15740"/>
        <dbReference type="ChEBI" id="CHEBI:57453"/>
        <dbReference type="ChEBI" id="CHEBI:195366"/>
        <dbReference type="EC" id="3.5.1.10"/>
    </reaction>
</comment>
<organism evidence="6 7">
    <name type="scientific">Candidatus Liberibacter americanus str. Sao Paulo</name>
    <dbReference type="NCBI Taxonomy" id="1261131"/>
    <lineage>
        <taxon>Bacteria</taxon>
        <taxon>Pseudomonadati</taxon>
        <taxon>Pseudomonadota</taxon>
        <taxon>Alphaproteobacteria</taxon>
        <taxon>Hyphomicrobiales</taxon>
        <taxon>Rhizobiaceae</taxon>
        <taxon>Liberibacter</taxon>
    </lineage>
</organism>
<feature type="domain" description="Formyl transferase N-terminal" evidence="5">
    <location>
        <begin position="87"/>
        <end position="262"/>
    </location>
</feature>
<accession>U6B5K2</accession>
<keyword evidence="2 3" id="KW-0378">Hydrolase</keyword>
<reference evidence="6 7" key="1">
    <citation type="journal article" date="2014" name="Mol. Plant Microbe Interact.">
        <title>The complete genome sequence of Candidatus Liberibacter americanus, associated with citrus Huanglongbing.</title>
        <authorList>
            <person name="Wulff N.A."/>
            <person name="Zhang S."/>
            <person name="Setubal J.C."/>
            <person name="Almeida N.F."/>
            <person name="Martins E.C."/>
            <person name="Harakava R."/>
            <person name="Kumar D."/>
            <person name="Rangel L.T."/>
            <person name="Foissac X."/>
            <person name="Bove J."/>
            <person name="Gabriel D.W."/>
        </authorList>
    </citation>
    <scope>NUCLEOTIDE SEQUENCE [LARGE SCALE GENOMIC DNA]</scope>
    <source>
        <strain evidence="6 7">Sao Paulo</strain>
    </source>
</reference>
<sequence length="289" mass="33344">MSNYILTATCFYHTEIIAVISGYLSEKRCEILEISQYYDLNNKKKFMRVNFILGENIALKNIIEDLKIIANQISLEFAINNPRELVKTIILVSRFDHCLRDLLYRWHNGALSVDIVGVISNHPQHQKLVMDYDLPFYYIPVNKNSKRESNDKLITIIEKNNVELLILARYMQILSNEICEKMSGRIINIHHSFLPSFKGANPYKQAHEAGVKMIGATAHYVTSILDEGPIIEQDTIRVTHAQNIADYVVMGRDLETKVLAYAVKAHIQYRVFINDKKTIVFPEGDNYYS</sequence>
<dbReference type="Pfam" id="PF00551">
    <property type="entry name" value="Formyl_trans_N"/>
    <property type="match status" value="1"/>
</dbReference>
<evidence type="ECO:0000313" key="7">
    <source>
        <dbReference type="Proteomes" id="UP000017862"/>
    </source>
</evidence>
<dbReference type="UniPathway" id="UPA00074">
    <property type="reaction ID" value="UER00170"/>
</dbReference>
<evidence type="ECO:0000256" key="2">
    <source>
        <dbReference type="ARBA" id="ARBA00022801"/>
    </source>
</evidence>
<dbReference type="PRINTS" id="PR01575">
    <property type="entry name" value="FFH4HYDRLASE"/>
</dbReference>
<dbReference type="PATRIC" id="fig|1261131.3.peg.925"/>
<dbReference type="GO" id="GO:0006189">
    <property type="term" value="P:'de novo' IMP biosynthetic process"/>
    <property type="evidence" value="ECO:0007669"/>
    <property type="project" value="UniProtKB-UniRule"/>
</dbReference>
<dbReference type="PIRSF" id="PIRSF036480">
    <property type="entry name" value="FormyFH4_hydr"/>
    <property type="match status" value="1"/>
</dbReference>
<dbReference type="AlphaFoldDB" id="U6B5K2"/>
<dbReference type="EC" id="3.5.1.10" evidence="3 4"/>
<name>U6B5K2_9HYPH</name>
<dbReference type="HOGENOM" id="CLU_038395_3_0_5"/>
<comment type="function">
    <text evidence="3">Catalyzes the hydrolysis of 10-formyltetrahydrofolate (formyl-FH4) to formate and tetrahydrofolate (FH4).</text>
</comment>
<dbReference type="STRING" id="1261131.lam_965"/>
<keyword evidence="7" id="KW-1185">Reference proteome</keyword>
<comment type="similarity">
    <text evidence="3">Belongs to the PurU family.</text>
</comment>
<dbReference type="Gene3D" id="3.40.50.170">
    <property type="entry name" value="Formyl transferase, N-terminal domain"/>
    <property type="match status" value="1"/>
</dbReference>
<gene>
    <name evidence="3 6" type="primary">purU</name>
    <name evidence="6" type="ORF">lam_965</name>
</gene>
<dbReference type="EMBL" id="CP006604">
    <property type="protein sequence ID" value="AHA28295.1"/>
    <property type="molecule type" value="Genomic_DNA"/>
</dbReference>
<keyword evidence="3" id="KW-0658">Purine biosynthesis</keyword>
<dbReference type="SUPFAM" id="SSF53328">
    <property type="entry name" value="Formyltransferase"/>
    <property type="match status" value="1"/>
</dbReference>
<evidence type="ECO:0000259" key="5">
    <source>
        <dbReference type="Pfam" id="PF00551"/>
    </source>
</evidence>
<dbReference type="NCBIfam" id="NF004684">
    <property type="entry name" value="PRK06027.1"/>
    <property type="match status" value="1"/>
</dbReference>
<evidence type="ECO:0000313" key="6">
    <source>
        <dbReference type="EMBL" id="AHA28295.1"/>
    </source>
</evidence>
<keyword evidence="1 3" id="KW-0554">One-carbon metabolism</keyword>
<protein>
    <recommendedName>
        <fullName evidence="3 4">Formyltetrahydrofolate deformylase</fullName>
        <ecNumber evidence="3 4">3.5.1.10</ecNumber>
    </recommendedName>
    <alternativeName>
        <fullName evidence="3">Formyl-FH(4) hydrolase</fullName>
    </alternativeName>
</protein>
<dbReference type="InterPro" id="IPR036477">
    <property type="entry name" value="Formyl_transf_N_sf"/>
</dbReference>
<dbReference type="GO" id="GO:0008864">
    <property type="term" value="F:formyltetrahydrofolate deformylase activity"/>
    <property type="evidence" value="ECO:0007669"/>
    <property type="project" value="UniProtKB-UniRule"/>
</dbReference>
<dbReference type="Gene3D" id="3.30.70.260">
    <property type="match status" value="1"/>
</dbReference>
<proteinExistence type="inferred from homology"/>